<dbReference type="PANTHER" id="PTHR35457:SF1">
    <property type="entry name" value="HEME A SYNTHASE"/>
    <property type="match status" value="1"/>
</dbReference>
<dbReference type="Pfam" id="PF02628">
    <property type="entry name" value="COX15-CtaA"/>
    <property type="match status" value="1"/>
</dbReference>
<evidence type="ECO:0000256" key="12">
    <source>
        <dbReference type="SAM" id="Phobius"/>
    </source>
</evidence>
<gene>
    <name evidence="13" type="ORF">SAMN05445756_0093</name>
</gene>
<dbReference type="GO" id="GO:0046872">
    <property type="term" value="F:metal ion binding"/>
    <property type="evidence" value="ECO:0007669"/>
    <property type="project" value="UniProtKB-KW"/>
</dbReference>
<dbReference type="GO" id="GO:0016491">
    <property type="term" value="F:oxidoreductase activity"/>
    <property type="evidence" value="ECO:0007669"/>
    <property type="project" value="UniProtKB-KW"/>
</dbReference>
<dbReference type="Proteomes" id="UP000198122">
    <property type="component" value="Unassembled WGS sequence"/>
</dbReference>
<dbReference type="EMBL" id="FYEZ01000001">
    <property type="protein sequence ID" value="SNC59564.1"/>
    <property type="molecule type" value="Genomic_DNA"/>
</dbReference>
<dbReference type="InterPro" id="IPR050450">
    <property type="entry name" value="COX15/CtaA_HemeA_synthase"/>
</dbReference>
<evidence type="ECO:0000256" key="9">
    <source>
        <dbReference type="ARBA" id="ARBA00023136"/>
    </source>
</evidence>
<evidence type="ECO:0000313" key="13">
    <source>
        <dbReference type="EMBL" id="SNC59564.1"/>
    </source>
</evidence>
<evidence type="ECO:0000256" key="5">
    <source>
        <dbReference type="ARBA" id="ARBA00022989"/>
    </source>
</evidence>
<organism evidence="13 14">
    <name type="scientific">Kytococcus aerolatus</name>
    <dbReference type="NCBI Taxonomy" id="592308"/>
    <lineage>
        <taxon>Bacteria</taxon>
        <taxon>Bacillati</taxon>
        <taxon>Actinomycetota</taxon>
        <taxon>Actinomycetes</taxon>
        <taxon>Micrococcales</taxon>
        <taxon>Kytococcaceae</taxon>
        <taxon>Kytococcus</taxon>
    </lineage>
</organism>
<proteinExistence type="predicted"/>
<evidence type="ECO:0000256" key="10">
    <source>
        <dbReference type="ARBA" id="ARBA00023157"/>
    </source>
</evidence>
<dbReference type="GO" id="GO:0016020">
    <property type="term" value="C:membrane"/>
    <property type="evidence" value="ECO:0007669"/>
    <property type="project" value="UniProtKB-SubCell"/>
</dbReference>
<keyword evidence="7" id="KW-0408">Iron</keyword>
<feature type="transmembrane region" description="Helical" evidence="12">
    <location>
        <begin position="118"/>
        <end position="141"/>
    </location>
</feature>
<evidence type="ECO:0000256" key="2">
    <source>
        <dbReference type="ARBA" id="ARBA00022475"/>
    </source>
</evidence>
<feature type="transmembrane region" description="Helical" evidence="12">
    <location>
        <begin position="227"/>
        <end position="251"/>
    </location>
</feature>
<keyword evidence="6" id="KW-0560">Oxidoreductase</keyword>
<evidence type="ECO:0000256" key="7">
    <source>
        <dbReference type="ARBA" id="ARBA00023004"/>
    </source>
</evidence>
<feature type="transmembrane region" description="Helical" evidence="12">
    <location>
        <begin position="288"/>
        <end position="308"/>
    </location>
</feature>
<feature type="transmembrane region" description="Helical" evidence="12">
    <location>
        <begin position="26"/>
        <end position="48"/>
    </location>
</feature>
<evidence type="ECO:0000313" key="14">
    <source>
        <dbReference type="Proteomes" id="UP000198122"/>
    </source>
</evidence>
<feature type="transmembrane region" description="Helical" evidence="12">
    <location>
        <begin position="88"/>
        <end position="106"/>
    </location>
</feature>
<dbReference type="RefSeq" id="WP_234994205.1">
    <property type="nucleotide sequence ID" value="NZ_FYEZ01000001.1"/>
</dbReference>
<comment type="pathway">
    <text evidence="11">Porphyrin-containing compound metabolism.</text>
</comment>
<sequence>MSDDATLAPRTPSTPMQRRLGFLAPWVRPLLWTNLVVEIGIVLTGGLVRLTGSGLGCPKWPECHDGSITPVVTPADGIHPYIEFGNRTLTGVVGIVALLTVLAVIGRGGRRQSRILPWTWIVLAGVVVQAVLGGITVLTSLHPVTVSAHLLVSMVLISAAAAALWFDRDVDEVTPEPLPRPVNVVAFLTAGLGFVVMLLGTLVTGSGPHSGDADEPARYGFDVKTMSWLHADSVMLFCGLLAAMLLALHLLPQVSQRTRRIWWALLGVTVLQGLIGYVQYALAVPATLVWLHMLGASLMAWILTWAVLSVRR</sequence>
<evidence type="ECO:0000256" key="1">
    <source>
        <dbReference type="ARBA" id="ARBA00004141"/>
    </source>
</evidence>
<keyword evidence="10" id="KW-1015">Disulfide bond</keyword>
<evidence type="ECO:0000256" key="8">
    <source>
        <dbReference type="ARBA" id="ARBA00023133"/>
    </source>
</evidence>
<keyword evidence="9 12" id="KW-0472">Membrane</keyword>
<keyword evidence="4" id="KW-0479">Metal-binding</keyword>
<keyword evidence="8" id="KW-0350">Heme biosynthesis</keyword>
<evidence type="ECO:0000256" key="3">
    <source>
        <dbReference type="ARBA" id="ARBA00022692"/>
    </source>
</evidence>
<keyword evidence="2" id="KW-1003">Cell membrane</keyword>
<comment type="subcellular location">
    <subcellularLocation>
        <location evidence="1">Membrane</location>
        <topology evidence="1">Multi-pass membrane protein</topology>
    </subcellularLocation>
</comment>
<keyword evidence="3 12" id="KW-0812">Transmembrane</keyword>
<reference evidence="13 14" key="1">
    <citation type="submission" date="2017-06" db="EMBL/GenBank/DDBJ databases">
        <authorList>
            <person name="Kim H.J."/>
            <person name="Triplett B.A."/>
        </authorList>
    </citation>
    <scope>NUCLEOTIDE SEQUENCE [LARGE SCALE GENOMIC DNA]</scope>
    <source>
        <strain evidence="13 14">DSM 22179</strain>
    </source>
</reference>
<evidence type="ECO:0000256" key="11">
    <source>
        <dbReference type="ARBA" id="ARBA00023444"/>
    </source>
</evidence>
<evidence type="ECO:0000256" key="4">
    <source>
        <dbReference type="ARBA" id="ARBA00022723"/>
    </source>
</evidence>
<feature type="transmembrane region" description="Helical" evidence="12">
    <location>
        <begin position="263"/>
        <end position="282"/>
    </location>
</feature>
<dbReference type="PANTHER" id="PTHR35457">
    <property type="entry name" value="HEME A SYNTHASE"/>
    <property type="match status" value="1"/>
</dbReference>
<accession>A0A212T1B4</accession>
<dbReference type="GO" id="GO:0006784">
    <property type="term" value="P:heme A biosynthetic process"/>
    <property type="evidence" value="ECO:0007669"/>
    <property type="project" value="InterPro"/>
</dbReference>
<dbReference type="AlphaFoldDB" id="A0A212T1B4"/>
<name>A0A212T1B4_9MICO</name>
<keyword evidence="14" id="KW-1185">Reference proteome</keyword>
<dbReference type="InterPro" id="IPR003780">
    <property type="entry name" value="COX15/CtaA_fam"/>
</dbReference>
<evidence type="ECO:0000256" key="6">
    <source>
        <dbReference type="ARBA" id="ARBA00023002"/>
    </source>
</evidence>
<feature type="transmembrane region" description="Helical" evidence="12">
    <location>
        <begin position="186"/>
        <end position="207"/>
    </location>
</feature>
<keyword evidence="5 12" id="KW-1133">Transmembrane helix</keyword>
<feature type="transmembrane region" description="Helical" evidence="12">
    <location>
        <begin position="147"/>
        <end position="166"/>
    </location>
</feature>
<protein>
    <submittedName>
        <fullName evidence="13">Cytochrome c oxidase assembly protein subunit 15</fullName>
    </submittedName>
</protein>